<dbReference type="PROSITE" id="PS51683">
    <property type="entry name" value="SAM_OMT_II"/>
    <property type="match status" value="1"/>
</dbReference>
<evidence type="ECO:0000259" key="5">
    <source>
        <dbReference type="Pfam" id="PF00891"/>
    </source>
</evidence>
<evidence type="ECO:0000313" key="7">
    <source>
        <dbReference type="EMBL" id="GAA3803900.1"/>
    </source>
</evidence>
<dbReference type="GO" id="GO:0008168">
    <property type="term" value="F:methyltransferase activity"/>
    <property type="evidence" value="ECO:0007669"/>
    <property type="project" value="UniProtKB-KW"/>
</dbReference>
<reference evidence="8" key="1">
    <citation type="journal article" date="2019" name="Int. J. Syst. Evol. Microbiol.">
        <title>The Global Catalogue of Microorganisms (GCM) 10K type strain sequencing project: providing services to taxonomists for standard genome sequencing and annotation.</title>
        <authorList>
            <consortium name="The Broad Institute Genomics Platform"/>
            <consortium name="The Broad Institute Genome Sequencing Center for Infectious Disease"/>
            <person name="Wu L."/>
            <person name="Ma J."/>
        </authorList>
    </citation>
    <scope>NUCLEOTIDE SEQUENCE [LARGE SCALE GENOMIC DNA]</scope>
    <source>
        <strain evidence="8">JCM 17138</strain>
    </source>
</reference>
<dbReference type="CDD" id="cd02440">
    <property type="entry name" value="AdoMet_MTases"/>
    <property type="match status" value="1"/>
</dbReference>
<dbReference type="InterPro" id="IPR016461">
    <property type="entry name" value="COMT-like"/>
</dbReference>
<keyword evidence="1 7" id="KW-0489">Methyltransferase</keyword>
<evidence type="ECO:0000256" key="2">
    <source>
        <dbReference type="ARBA" id="ARBA00022679"/>
    </source>
</evidence>
<dbReference type="SUPFAM" id="SSF53335">
    <property type="entry name" value="S-adenosyl-L-methionine-dependent methyltransferases"/>
    <property type="match status" value="1"/>
</dbReference>
<evidence type="ECO:0000259" key="6">
    <source>
        <dbReference type="Pfam" id="PF08100"/>
    </source>
</evidence>
<dbReference type="InterPro" id="IPR029063">
    <property type="entry name" value="SAM-dependent_MTases_sf"/>
</dbReference>
<gene>
    <name evidence="7" type="ORF">GCM10022403_042320</name>
</gene>
<dbReference type="InterPro" id="IPR001077">
    <property type="entry name" value="COMT_C"/>
</dbReference>
<sequence>MTENPSQTQAPGPGGPPAGSENLLRILTSPWVAQAVYTVARFDIADRLADGPRTSEELAEATGLDPDALYRIMRTLSSFGVFRGLGDRRFALDTAGQLLRDGVPGTQKYSALLFGEETFRSWGEVLHSARTGRPAFDEIYGKTFYDYLSDHPAGSENFNRVMGGAAIVPPVAESFDFGPYKHVVDVGGGTGALLVSILSRHPHLSGTLFDLPEAITQAEQELDGPVRERCSLAAGSFLDRAPAGGDVYLLSRVLHNWGDGDAAAILRNVRAAMSPGGRLLIFERFLPDDDSPHMGKIFDLVMLVVLGGRERSSNEYGALLAETGFRPVREIEGPRNMGLLEAEAI</sequence>
<dbReference type="EMBL" id="BAABDE010000018">
    <property type="protein sequence ID" value="GAA3803900.1"/>
    <property type="molecule type" value="Genomic_DNA"/>
</dbReference>
<dbReference type="RefSeq" id="WP_275773441.1">
    <property type="nucleotide sequence ID" value="NZ_BAABDE010000018.1"/>
</dbReference>
<evidence type="ECO:0000256" key="1">
    <source>
        <dbReference type="ARBA" id="ARBA00022603"/>
    </source>
</evidence>
<comment type="caution">
    <text evidence="7">The sequence shown here is derived from an EMBL/GenBank/DDBJ whole genome shotgun (WGS) entry which is preliminary data.</text>
</comment>
<proteinExistence type="predicted"/>
<dbReference type="InterPro" id="IPR036390">
    <property type="entry name" value="WH_DNA-bd_sf"/>
</dbReference>
<dbReference type="PANTHER" id="PTHR43712">
    <property type="entry name" value="PUTATIVE (AFU_ORTHOLOGUE AFUA_4G14580)-RELATED"/>
    <property type="match status" value="1"/>
</dbReference>
<dbReference type="Gene3D" id="3.40.50.150">
    <property type="entry name" value="Vaccinia Virus protein VP39"/>
    <property type="match status" value="1"/>
</dbReference>
<keyword evidence="3" id="KW-0949">S-adenosyl-L-methionine</keyword>
<feature type="domain" description="O-methyltransferase dimerisation" evidence="6">
    <location>
        <begin position="27"/>
        <end position="98"/>
    </location>
</feature>
<name>A0ABP7HXH7_9ACTN</name>
<accession>A0ABP7HXH7</accession>
<evidence type="ECO:0000313" key="8">
    <source>
        <dbReference type="Proteomes" id="UP001501009"/>
    </source>
</evidence>
<dbReference type="PIRSF" id="PIRSF005739">
    <property type="entry name" value="O-mtase"/>
    <property type="match status" value="1"/>
</dbReference>
<dbReference type="SUPFAM" id="SSF46785">
    <property type="entry name" value="Winged helix' DNA-binding domain"/>
    <property type="match status" value="1"/>
</dbReference>
<keyword evidence="8" id="KW-1185">Reference proteome</keyword>
<evidence type="ECO:0000256" key="3">
    <source>
        <dbReference type="ARBA" id="ARBA00022691"/>
    </source>
</evidence>
<feature type="region of interest" description="Disordered" evidence="4">
    <location>
        <begin position="1"/>
        <end position="21"/>
    </location>
</feature>
<dbReference type="GO" id="GO:0032259">
    <property type="term" value="P:methylation"/>
    <property type="evidence" value="ECO:0007669"/>
    <property type="project" value="UniProtKB-KW"/>
</dbReference>
<dbReference type="Proteomes" id="UP001501009">
    <property type="component" value="Unassembled WGS sequence"/>
</dbReference>
<keyword evidence="2" id="KW-0808">Transferase</keyword>
<dbReference type="Gene3D" id="1.10.10.10">
    <property type="entry name" value="Winged helix-like DNA-binding domain superfamily/Winged helix DNA-binding domain"/>
    <property type="match status" value="1"/>
</dbReference>
<dbReference type="Pfam" id="PF08100">
    <property type="entry name" value="Dimerisation"/>
    <property type="match status" value="1"/>
</dbReference>
<dbReference type="InterPro" id="IPR012967">
    <property type="entry name" value="COMT_dimerisation"/>
</dbReference>
<dbReference type="Gene3D" id="1.10.287.1350">
    <property type="match status" value="1"/>
</dbReference>
<dbReference type="InterPro" id="IPR036388">
    <property type="entry name" value="WH-like_DNA-bd_sf"/>
</dbReference>
<evidence type="ECO:0000256" key="4">
    <source>
        <dbReference type="SAM" id="MobiDB-lite"/>
    </source>
</evidence>
<dbReference type="PANTHER" id="PTHR43712:SF2">
    <property type="entry name" value="O-METHYLTRANSFERASE CICE"/>
    <property type="match status" value="1"/>
</dbReference>
<feature type="domain" description="O-methyltransferase C-terminal" evidence="5">
    <location>
        <begin position="124"/>
        <end position="326"/>
    </location>
</feature>
<organism evidence="7 8">
    <name type="scientific">Streptomyces coacervatus</name>
    <dbReference type="NCBI Taxonomy" id="647381"/>
    <lineage>
        <taxon>Bacteria</taxon>
        <taxon>Bacillati</taxon>
        <taxon>Actinomycetota</taxon>
        <taxon>Actinomycetes</taxon>
        <taxon>Kitasatosporales</taxon>
        <taxon>Streptomycetaceae</taxon>
        <taxon>Streptomyces</taxon>
    </lineage>
</organism>
<dbReference type="Pfam" id="PF00891">
    <property type="entry name" value="Methyltransf_2"/>
    <property type="match status" value="1"/>
</dbReference>
<protein>
    <submittedName>
        <fullName evidence="7">Methyltransferase</fullName>
    </submittedName>
</protein>